<evidence type="ECO:0000256" key="2">
    <source>
        <dbReference type="SAM" id="MobiDB-lite"/>
    </source>
</evidence>
<sequence length="663" mass="74153">MIVANRIPYTPVFISYQESHFYLAVNAQGCLLYSVEDPHPLYRLNEPILLAVGSAGNAQTVHLAVLKANGELCYTVVPKSGTPQTTVLTKLDVRSTKYRRLILMPRGELVHIFYAYSHQSVPDLWYIEHRLWNGKAWQSVRLGEVVHPRHPLYHIGLDSQQNIHFLALTFQGRQSILLQNRFHGAFHLWGNPVQALTLQNEVVDMASALTPDNTQHIFWVTKSPGENFEVHWAKRPQAQEIGGSWVSAPAPIHTVGGPWQGCGALELNGTLWLLLKGEQEYLLSNAGGTWRLAATRPAAHRPLEYVRRDGRSFYHSSWLLQDSSVKVPLFYEELGLRLAQPAPGPHEVTRRALQPGVSAAPLPPVSPSAVQAAVRSGEPPADRSPVPDRETKMLAEEVSRVADGQERAEENLVQIRAEIKSMEATVETKIQEIRSAARENAQDIRLAAGTEIRQAAADEAEKTRRAAAAESEELRRALAAEAEKTRQASAASLDEIRRANAAEIEQLRQAIAEEAEKARLSSVTESEEFSRNLAAEGEKMRQSFAGGLDAIRRANAAEIEKLRQSLAAETEKIHQAAMGGIETIRQVLQEELQNFRLETVQQLQEIRLDTGRRVEEIRLMTHEVEQMVACQMADISQAQLRVADAQIQVADAHEKGFWKRWFR</sequence>
<keyword evidence="1" id="KW-0175">Coiled coil</keyword>
<reference evidence="4" key="1">
    <citation type="submission" date="2014-11" db="EMBL/GenBank/DDBJ databases">
        <authorList>
            <person name="Hornung B.V."/>
        </authorList>
    </citation>
    <scope>NUCLEOTIDE SEQUENCE</scope>
    <source>
        <strain evidence="4">INE</strain>
    </source>
</reference>
<dbReference type="Gene3D" id="1.20.120.20">
    <property type="entry name" value="Apolipoprotein"/>
    <property type="match status" value="1"/>
</dbReference>
<dbReference type="KEGG" id="aacx:DEACI_0981"/>
<dbReference type="Proteomes" id="UP001071230">
    <property type="component" value="Unassembled WGS sequence"/>
</dbReference>
<evidence type="ECO:0000256" key="1">
    <source>
        <dbReference type="SAM" id="Coils"/>
    </source>
</evidence>
<dbReference type="RefSeq" id="WP_240984017.1">
    <property type="nucleotide sequence ID" value="NZ_CDGJ01000015.1"/>
</dbReference>
<evidence type="ECO:0000313" key="5">
    <source>
        <dbReference type="Proteomes" id="UP001071230"/>
    </source>
</evidence>
<protein>
    <submittedName>
        <fullName evidence="4">Small acid-soluble spore protein, alpha/beta-type, conserved site</fullName>
    </submittedName>
</protein>
<keyword evidence="5" id="KW-1185">Reference proteome</keyword>
<dbReference type="EMBL" id="CDGJ01000015">
    <property type="protein sequence ID" value="CEJ06104.1"/>
    <property type="molecule type" value="Genomic_DNA"/>
</dbReference>
<accession>A0A8S0W237</accession>
<evidence type="ECO:0000313" key="3">
    <source>
        <dbReference type="EMBL" id="CAA7600328.1"/>
    </source>
</evidence>
<organism evidence="3">
    <name type="scientific">Acididesulfobacillus acetoxydans</name>
    <dbReference type="NCBI Taxonomy" id="1561005"/>
    <lineage>
        <taxon>Bacteria</taxon>
        <taxon>Bacillati</taxon>
        <taxon>Bacillota</taxon>
        <taxon>Clostridia</taxon>
        <taxon>Eubacteriales</taxon>
        <taxon>Peptococcaceae</taxon>
        <taxon>Acididesulfobacillus</taxon>
    </lineage>
</organism>
<dbReference type="SUPFAM" id="SSF58113">
    <property type="entry name" value="Apolipoprotein A-I"/>
    <property type="match status" value="1"/>
</dbReference>
<feature type="compositionally biased region" description="Low complexity" evidence="2">
    <location>
        <begin position="367"/>
        <end position="376"/>
    </location>
</feature>
<name>A0A8S0W237_9FIRM</name>
<dbReference type="Proteomes" id="UP000836597">
    <property type="component" value="Chromosome"/>
</dbReference>
<feature type="region of interest" description="Disordered" evidence="2">
    <location>
        <begin position="359"/>
        <end position="390"/>
    </location>
</feature>
<gene>
    <name evidence="4" type="ORF">DEACI_0550</name>
    <name evidence="3" type="ORF">DEACI_0981</name>
</gene>
<feature type="coiled-coil region" evidence="1">
    <location>
        <begin position="405"/>
        <end position="517"/>
    </location>
</feature>
<dbReference type="SUPFAM" id="SSF89372">
    <property type="entry name" value="Fucose-specific lectin"/>
    <property type="match status" value="1"/>
</dbReference>
<proteinExistence type="predicted"/>
<reference evidence="3" key="2">
    <citation type="submission" date="2020-01" db="EMBL/GenBank/DDBJ databases">
        <authorList>
            <person name="Hornung B."/>
        </authorList>
    </citation>
    <scope>NUCLEOTIDE SEQUENCE</scope>
    <source>
        <strain evidence="3">PacBioINE</strain>
    </source>
</reference>
<dbReference type="EMBL" id="LR746496">
    <property type="protein sequence ID" value="CAA7600328.1"/>
    <property type="molecule type" value="Genomic_DNA"/>
</dbReference>
<dbReference type="AlphaFoldDB" id="A0A8S0W237"/>
<evidence type="ECO:0000313" key="4">
    <source>
        <dbReference type="EMBL" id="CEJ06104.1"/>
    </source>
</evidence>